<gene>
    <name evidence="2" type="ORF">GNLVRS02_ARAD1A17666g</name>
</gene>
<proteinExistence type="predicted"/>
<protein>
    <submittedName>
        <fullName evidence="2">ARAD1A17666p</fullName>
    </submittedName>
</protein>
<evidence type="ECO:0000313" key="2">
    <source>
        <dbReference type="EMBL" id="CDP33793.1"/>
    </source>
</evidence>
<feature type="region of interest" description="Disordered" evidence="1">
    <location>
        <begin position="1"/>
        <end position="118"/>
    </location>
</feature>
<reference evidence="2" key="2">
    <citation type="submission" date="2014-06" db="EMBL/GenBank/DDBJ databases">
        <title>The complete genome of Blastobotrys (Arxula) adeninivorans LS3 - a yeast of biotechnological interest.</title>
        <authorList>
            <person name="Kunze G."/>
            <person name="Gaillardin C."/>
            <person name="Czernicka M."/>
            <person name="Durrens P."/>
            <person name="Martin T."/>
            <person name="Boer E."/>
            <person name="Gabaldon T."/>
            <person name="Cruz J."/>
            <person name="Talla E."/>
            <person name="Marck C."/>
            <person name="Goffeau A."/>
            <person name="Barbe V."/>
            <person name="Baret P."/>
            <person name="Baronian K."/>
            <person name="Beier S."/>
            <person name="Bleykasten C."/>
            <person name="Bode R."/>
            <person name="Casaregola S."/>
            <person name="Despons L."/>
            <person name="Fairhead C."/>
            <person name="Giersberg M."/>
            <person name="Gierski P."/>
            <person name="Hahnel U."/>
            <person name="Hartmann A."/>
            <person name="Jankowska D."/>
            <person name="Jubin C."/>
            <person name="Jung P."/>
            <person name="Lafontaine I."/>
            <person name="Leh-Louis V."/>
            <person name="Lemaire M."/>
            <person name="Marcet-Houben M."/>
            <person name="Mascher M."/>
            <person name="Morel G."/>
            <person name="Richard G.-F."/>
            <person name="Riechen J."/>
            <person name="Sacerdot C."/>
            <person name="Sarkar A."/>
            <person name="Savel G."/>
            <person name="Schacherer J."/>
            <person name="Sherman D."/>
            <person name="Straub M.-L."/>
            <person name="Stein N."/>
            <person name="Thierry A."/>
            <person name="Trautwein-Schult A."/>
            <person name="Westhof E."/>
            <person name="Worch S."/>
            <person name="Dujon B."/>
            <person name="Souciet J.-L."/>
            <person name="Wincker P."/>
            <person name="Scholz U."/>
            <person name="Neuveglise N."/>
        </authorList>
    </citation>
    <scope>NUCLEOTIDE SEQUENCE</scope>
    <source>
        <strain evidence="2">LS3</strain>
    </source>
</reference>
<dbReference type="EMBL" id="HG937691">
    <property type="protein sequence ID" value="CDP33793.1"/>
    <property type="molecule type" value="Genomic_DNA"/>
</dbReference>
<reference evidence="2" key="1">
    <citation type="submission" date="2014-02" db="EMBL/GenBank/DDBJ databases">
        <authorList>
            <person name="Genoscope - CEA"/>
        </authorList>
    </citation>
    <scope>NUCLEOTIDE SEQUENCE</scope>
    <source>
        <strain evidence="2">LS3</strain>
    </source>
</reference>
<feature type="compositionally biased region" description="Acidic residues" evidence="1">
    <location>
        <begin position="326"/>
        <end position="340"/>
    </location>
</feature>
<dbReference type="AlphaFoldDB" id="A0A060SYK8"/>
<feature type="compositionally biased region" description="Basic and acidic residues" evidence="1">
    <location>
        <begin position="36"/>
        <end position="59"/>
    </location>
</feature>
<accession>A0A060SYK8</accession>
<feature type="region of interest" description="Disordered" evidence="1">
    <location>
        <begin position="320"/>
        <end position="357"/>
    </location>
</feature>
<sequence>MNLRSRRTVASGASGGVNESDTASVRRLRRGTVPREVAEYTPRKLPNRDKSDSRHEMRTRSRSRTSRARIAAKLTPPPTSDEEDEIVVPKPKGRSTVVSDTEEEDQQANVGSEVEAPEKSPQELRRIIARQFDFEILLKHQELKRIERQIHSVESMMARIRQPSVSQVLEIRSDARRPPRKSSCCHRRSDGKLVKLQCPECYRTNFNTMEGFIAHCKKVHSMNVANNETSLTKFSVPYEKSASPDGFDSNNCDALESALPVNRPVPVSCYTHDPFAYSGPRRPSDRLSPGPACAGRLMAHAKSKGMNEGDVNKLLTDATTKHPLDDDYDHDNDDEDNEDPDQPRPVKKAKASVEEKKNVFASLSRMMRSRFL</sequence>
<evidence type="ECO:0000256" key="1">
    <source>
        <dbReference type="SAM" id="MobiDB-lite"/>
    </source>
</evidence>
<name>A0A060SYK8_BLAAD</name>
<organism evidence="2">
    <name type="scientific">Blastobotrys adeninivorans</name>
    <name type="common">Yeast</name>
    <name type="synonym">Arxula adeninivorans</name>
    <dbReference type="NCBI Taxonomy" id="409370"/>
    <lineage>
        <taxon>Eukaryota</taxon>
        <taxon>Fungi</taxon>
        <taxon>Dikarya</taxon>
        <taxon>Ascomycota</taxon>
        <taxon>Saccharomycotina</taxon>
        <taxon>Dipodascomycetes</taxon>
        <taxon>Dipodascales</taxon>
        <taxon>Trichomonascaceae</taxon>
        <taxon>Blastobotrys</taxon>
    </lineage>
</organism>